<proteinExistence type="predicted"/>
<dbReference type="EMBL" id="FUEG01000007">
    <property type="protein sequence ID" value="SJL07096.1"/>
    <property type="molecule type" value="Genomic_DNA"/>
</dbReference>
<organism evidence="1 2">
    <name type="scientific">Armillaria ostoyae</name>
    <name type="common">Armillaria root rot fungus</name>
    <dbReference type="NCBI Taxonomy" id="47428"/>
    <lineage>
        <taxon>Eukaryota</taxon>
        <taxon>Fungi</taxon>
        <taxon>Dikarya</taxon>
        <taxon>Basidiomycota</taxon>
        <taxon>Agaricomycotina</taxon>
        <taxon>Agaricomycetes</taxon>
        <taxon>Agaricomycetidae</taxon>
        <taxon>Agaricales</taxon>
        <taxon>Marasmiineae</taxon>
        <taxon>Physalacriaceae</taxon>
        <taxon>Armillaria</taxon>
    </lineage>
</organism>
<accession>A0A284REC4</accession>
<keyword evidence="2" id="KW-1185">Reference proteome</keyword>
<protein>
    <submittedName>
        <fullName evidence="1">Uncharacterized protein</fullName>
    </submittedName>
</protein>
<dbReference type="Proteomes" id="UP000219338">
    <property type="component" value="Unassembled WGS sequence"/>
</dbReference>
<dbReference type="AlphaFoldDB" id="A0A284REC4"/>
<reference evidence="2" key="1">
    <citation type="journal article" date="2017" name="Nat. Ecol. Evol.">
        <title>Genome expansion and lineage-specific genetic innovations in the forest pathogenic fungi Armillaria.</title>
        <authorList>
            <person name="Sipos G."/>
            <person name="Prasanna A.N."/>
            <person name="Walter M.C."/>
            <person name="O'Connor E."/>
            <person name="Balint B."/>
            <person name="Krizsan K."/>
            <person name="Kiss B."/>
            <person name="Hess J."/>
            <person name="Varga T."/>
            <person name="Slot J."/>
            <person name="Riley R."/>
            <person name="Boka B."/>
            <person name="Rigling D."/>
            <person name="Barry K."/>
            <person name="Lee J."/>
            <person name="Mihaltcheva S."/>
            <person name="LaButti K."/>
            <person name="Lipzen A."/>
            <person name="Waldron R."/>
            <person name="Moloney N.M."/>
            <person name="Sperisen C."/>
            <person name="Kredics L."/>
            <person name="Vagvoelgyi C."/>
            <person name="Patrignani A."/>
            <person name="Fitzpatrick D."/>
            <person name="Nagy I."/>
            <person name="Doyle S."/>
            <person name="Anderson J.B."/>
            <person name="Grigoriev I.V."/>
            <person name="Gueldener U."/>
            <person name="Muensterkoetter M."/>
            <person name="Nagy L.G."/>
        </authorList>
    </citation>
    <scope>NUCLEOTIDE SEQUENCE [LARGE SCALE GENOMIC DNA]</scope>
    <source>
        <strain evidence="2">C18/9</strain>
    </source>
</reference>
<sequence length="236" mass="26218">MTFSSSFNSCGIRAIDIPHDTRPDEIRDLFIVPEFYVVDMDTSTTGLEGLIQRRRGWNLKLGLGALATREVNDLTGSCQAHAGLRLRPTSSSIRLLFKAPELNGRICNTKKRKLDIQLLKSYESSPLMPPPISYEEILMFRSFNQHLRVNSAVDSTDDSAFWFKLPPPLELDTAITSVAHSGFPSRNSGRASKHAISLFARCLAGAFVSKYQELSEQPSLLSVVRIESLAAGERFA</sequence>
<evidence type="ECO:0000313" key="2">
    <source>
        <dbReference type="Proteomes" id="UP000219338"/>
    </source>
</evidence>
<name>A0A284REC4_ARMOS</name>
<evidence type="ECO:0000313" key="1">
    <source>
        <dbReference type="EMBL" id="SJL07096.1"/>
    </source>
</evidence>
<gene>
    <name evidence="1" type="ORF">ARMOST_10439</name>
</gene>